<name>A0A1M7NB19_9FIRM</name>
<organism evidence="1 2">
    <name type="scientific">Anaerosporobacter mobilis DSM 15930</name>
    <dbReference type="NCBI Taxonomy" id="1120996"/>
    <lineage>
        <taxon>Bacteria</taxon>
        <taxon>Bacillati</taxon>
        <taxon>Bacillota</taxon>
        <taxon>Clostridia</taxon>
        <taxon>Lachnospirales</taxon>
        <taxon>Lachnospiraceae</taxon>
        <taxon>Anaerosporobacter</taxon>
    </lineage>
</organism>
<evidence type="ECO:0000313" key="1">
    <source>
        <dbReference type="EMBL" id="SHN00800.1"/>
    </source>
</evidence>
<accession>A0A1M7NB19</accession>
<dbReference type="STRING" id="1120996.SAMN02746066_04355"/>
<dbReference type="AlphaFoldDB" id="A0A1M7NB19"/>
<dbReference type="OrthoDB" id="1681912at2"/>
<keyword evidence="1" id="KW-0255">Endonuclease</keyword>
<dbReference type="GO" id="GO:0003676">
    <property type="term" value="F:nucleic acid binding"/>
    <property type="evidence" value="ECO:0007669"/>
    <property type="project" value="InterPro"/>
</dbReference>
<evidence type="ECO:0000313" key="2">
    <source>
        <dbReference type="Proteomes" id="UP000184038"/>
    </source>
</evidence>
<keyword evidence="1" id="KW-0378">Hydrolase</keyword>
<sequence>MRKKVQKGRCEKRQIPKCNEILKTYDAVQYACADYLSVQHDIAEIRCNVILDDLKEDAEYTSDFVCKKKDGDLLVRECVYRKQLDLPRTAKLLEASRVYWAKRGITDWGIVIDADSKE</sequence>
<proteinExistence type="predicted"/>
<dbReference type="InterPro" id="IPR011856">
    <property type="entry name" value="tRNA_endonuc-like_dom_sf"/>
</dbReference>
<dbReference type="EMBL" id="FRCP01000026">
    <property type="protein sequence ID" value="SHN00800.1"/>
    <property type="molecule type" value="Genomic_DNA"/>
</dbReference>
<dbReference type="GO" id="GO:0004519">
    <property type="term" value="F:endonuclease activity"/>
    <property type="evidence" value="ECO:0007669"/>
    <property type="project" value="UniProtKB-KW"/>
</dbReference>
<reference evidence="1 2" key="1">
    <citation type="submission" date="2016-11" db="EMBL/GenBank/DDBJ databases">
        <authorList>
            <person name="Jaros S."/>
            <person name="Januszkiewicz K."/>
            <person name="Wedrychowicz H."/>
        </authorList>
    </citation>
    <scope>NUCLEOTIDE SEQUENCE [LARGE SCALE GENOMIC DNA]</scope>
    <source>
        <strain evidence="1 2">DSM 15930</strain>
    </source>
</reference>
<dbReference type="RefSeq" id="WP_073291374.1">
    <property type="nucleotide sequence ID" value="NZ_FRCP01000026.1"/>
</dbReference>
<dbReference type="Proteomes" id="UP000184038">
    <property type="component" value="Unassembled WGS sequence"/>
</dbReference>
<keyword evidence="1" id="KW-0540">Nuclease</keyword>
<keyword evidence="2" id="KW-1185">Reference proteome</keyword>
<protein>
    <submittedName>
        <fullName evidence="1">TnsA endonuclease N terminal</fullName>
    </submittedName>
</protein>
<gene>
    <name evidence="1" type="ORF">SAMN02746066_04355</name>
</gene>
<dbReference type="Gene3D" id="3.40.1350.10">
    <property type="match status" value="1"/>
</dbReference>